<keyword evidence="5" id="KW-0963">Cytoplasm</keyword>
<evidence type="ECO:0000256" key="4">
    <source>
        <dbReference type="ARBA" id="ARBA00023010"/>
    </source>
</evidence>
<feature type="compositionally biased region" description="Low complexity" evidence="6">
    <location>
        <begin position="9"/>
        <end position="21"/>
    </location>
</feature>
<protein>
    <recommendedName>
        <fullName evidence="5">Protein-export protein SecB</fullName>
    </recommendedName>
</protein>
<evidence type="ECO:0000256" key="5">
    <source>
        <dbReference type="HAMAP-Rule" id="MF_00821"/>
    </source>
</evidence>
<accession>A0A1H7JEC5</accession>
<dbReference type="RefSeq" id="WP_090251988.1">
    <property type="nucleotide sequence ID" value="NZ_FOAA01000004.1"/>
</dbReference>
<evidence type="ECO:0000313" key="8">
    <source>
        <dbReference type="Proteomes" id="UP000199256"/>
    </source>
</evidence>
<keyword evidence="2 5" id="KW-0813">Transport</keyword>
<comment type="function">
    <text evidence="5">One of the proteins required for the normal export of preproteins out of the cell cytoplasm. It is a molecular chaperone that binds to a subset of precursor proteins, maintaining them in a translocation-competent state. It also specifically binds to its receptor SecA.</text>
</comment>
<keyword evidence="4 5" id="KW-0811">Translocation</keyword>
<evidence type="ECO:0000313" key="7">
    <source>
        <dbReference type="EMBL" id="SEK72991.1"/>
    </source>
</evidence>
<dbReference type="GO" id="GO:0051082">
    <property type="term" value="F:unfolded protein binding"/>
    <property type="evidence" value="ECO:0007669"/>
    <property type="project" value="InterPro"/>
</dbReference>
<dbReference type="OrthoDB" id="9795145at2"/>
<proteinExistence type="inferred from homology"/>
<keyword evidence="5" id="KW-0143">Chaperone</keyword>
<evidence type="ECO:0000256" key="6">
    <source>
        <dbReference type="SAM" id="MobiDB-lite"/>
    </source>
</evidence>
<dbReference type="SUPFAM" id="SSF54611">
    <property type="entry name" value="SecB-like"/>
    <property type="match status" value="1"/>
</dbReference>
<dbReference type="Pfam" id="PF02556">
    <property type="entry name" value="SecB"/>
    <property type="match status" value="1"/>
</dbReference>
<sequence length="173" mass="18869">MSENQSPNAGADGAAQDQPQQEFGLQKIYTKDISFEAPGTPGVFTREWKPETNVQLNSQARALDEKGVHEVELTLTVTTKSQGETAYLVEVKQAGVFMVRGIPEEQKGPLLSSYCPNILFPFAREVISDLVTRGGFPQLLLAPVNFDALYAQKMRGQQPATEGRKNGDAGIIT</sequence>
<dbReference type="PANTHER" id="PTHR36918">
    <property type="match status" value="1"/>
</dbReference>
<dbReference type="InterPro" id="IPR003708">
    <property type="entry name" value="SecB"/>
</dbReference>
<dbReference type="AlphaFoldDB" id="A0A1H7JEC5"/>
<dbReference type="PRINTS" id="PR01594">
    <property type="entry name" value="SECBCHAPRONE"/>
</dbReference>
<comment type="similarity">
    <text evidence="1 5">Belongs to the SecB family.</text>
</comment>
<evidence type="ECO:0000256" key="1">
    <source>
        <dbReference type="ARBA" id="ARBA00009990"/>
    </source>
</evidence>
<dbReference type="Gene3D" id="3.10.420.10">
    <property type="entry name" value="SecB-like"/>
    <property type="match status" value="1"/>
</dbReference>
<dbReference type="PANTHER" id="PTHR36918:SF1">
    <property type="entry name" value="PROTEIN-EXPORT PROTEIN SECB"/>
    <property type="match status" value="1"/>
</dbReference>
<comment type="subunit">
    <text evidence="5">Homotetramer, a dimer of dimers. One homotetramer interacts with 1 SecA dimer.</text>
</comment>
<feature type="region of interest" description="Disordered" evidence="6">
    <location>
        <begin position="1"/>
        <end position="22"/>
    </location>
</feature>
<comment type="subcellular location">
    <subcellularLocation>
        <location evidence="5">Cytoplasm</location>
    </subcellularLocation>
</comment>
<dbReference type="GO" id="GO:0051262">
    <property type="term" value="P:protein tetramerization"/>
    <property type="evidence" value="ECO:0007669"/>
    <property type="project" value="InterPro"/>
</dbReference>
<evidence type="ECO:0000256" key="2">
    <source>
        <dbReference type="ARBA" id="ARBA00022448"/>
    </source>
</evidence>
<gene>
    <name evidence="5" type="primary">secB</name>
    <name evidence="7" type="ORF">SAMN05444515_104163</name>
</gene>
<dbReference type="HAMAP" id="MF_00821">
    <property type="entry name" value="SecB"/>
    <property type="match status" value="1"/>
</dbReference>
<dbReference type="NCBIfam" id="TIGR00809">
    <property type="entry name" value="secB"/>
    <property type="match status" value="1"/>
</dbReference>
<dbReference type="GO" id="GO:0015031">
    <property type="term" value="P:protein transport"/>
    <property type="evidence" value="ECO:0007669"/>
    <property type="project" value="UniProtKB-UniRule"/>
</dbReference>
<keyword evidence="3 5" id="KW-0653">Protein transport</keyword>
<dbReference type="STRING" id="1396821.SAMN05444515_104163"/>
<dbReference type="GO" id="GO:0005737">
    <property type="term" value="C:cytoplasm"/>
    <property type="evidence" value="ECO:0007669"/>
    <property type="project" value="UniProtKB-SubCell"/>
</dbReference>
<reference evidence="8" key="1">
    <citation type="submission" date="2016-10" db="EMBL/GenBank/DDBJ databases">
        <authorList>
            <person name="Varghese N."/>
            <person name="Submissions S."/>
        </authorList>
    </citation>
    <scope>NUCLEOTIDE SEQUENCE [LARGE SCALE GENOMIC DNA]</scope>
    <source>
        <strain evidence="8">DSM 241</strain>
    </source>
</reference>
<dbReference type="EMBL" id="FOAA01000004">
    <property type="protein sequence ID" value="SEK72991.1"/>
    <property type="molecule type" value="Genomic_DNA"/>
</dbReference>
<evidence type="ECO:0000256" key="3">
    <source>
        <dbReference type="ARBA" id="ARBA00022927"/>
    </source>
</evidence>
<organism evidence="7 8">
    <name type="scientific">Ectothiorhodospira marina</name>
    <dbReference type="NCBI Taxonomy" id="1396821"/>
    <lineage>
        <taxon>Bacteria</taxon>
        <taxon>Pseudomonadati</taxon>
        <taxon>Pseudomonadota</taxon>
        <taxon>Gammaproteobacteria</taxon>
        <taxon>Chromatiales</taxon>
        <taxon>Ectothiorhodospiraceae</taxon>
        <taxon>Ectothiorhodospira</taxon>
    </lineage>
</organism>
<dbReference type="GO" id="GO:0006457">
    <property type="term" value="P:protein folding"/>
    <property type="evidence" value="ECO:0007669"/>
    <property type="project" value="UniProtKB-UniRule"/>
</dbReference>
<keyword evidence="8" id="KW-1185">Reference proteome</keyword>
<name>A0A1H7JEC5_9GAMM</name>
<dbReference type="Proteomes" id="UP000199256">
    <property type="component" value="Unassembled WGS sequence"/>
</dbReference>
<dbReference type="NCBIfam" id="NF004393">
    <property type="entry name" value="PRK05751.1-4"/>
    <property type="match status" value="1"/>
</dbReference>
<dbReference type="InterPro" id="IPR035958">
    <property type="entry name" value="SecB-like_sf"/>
</dbReference>